<dbReference type="InterPro" id="IPR051806">
    <property type="entry name" value="HAD-like_SPP"/>
</dbReference>
<evidence type="ECO:0000313" key="2">
    <source>
        <dbReference type="Proteomes" id="UP000215261"/>
    </source>
</evidence>
<dbReference type="InterPro" id="IPR041492">
    <property type="entry name" value="HAD_2"/>
</dbReference>
<protein>
    <recommendedName>
        <fullName evidence="3">Beta-phosphoglucomutase</fullName>
    </recommendedName>
</protein>
<dbReference type="NCBIfam" id="TIGR01549">
    <property type="entry name" value="HAD-SF-IA-v1"/>
    <property type="match status" value="1"/>
</dbReference>
<dbReference type="SUPFAM" id="SSF56784">
    <property type="entry name" value="HAD-like"/>
    <property type="match status" value="1"/>
</dbReference>
<dbReference type="GO" id="GO:0050308">
    <property type="term" value="F:sugar-phosphatase activity"/>
    <property type="evidence" value="ECO:0007669"/>
    <property type="project" value="TreeGrafter"/>
</dbReference>
<dbReference type="EMBL" id="LUGO01000077">
    <property type="protein sequence ID" value="OXS38309.1"/>
    <property type="molecule type" value="Genomic_DNA"/>
</dbReference>
<sequence>MAEYFEEVKQVRQKNGIQSIPGTVNFIKELAQANFKLAIASSSPLIDIEEVLTEFKIKDLFAAVISGAELEHPKPAPDIFLLAMDKLKVAPKDCLVVEDSVNGVKAGLAAGAKMLVFNDPRYNPDRKLAGVHLVNTMENLQVATQKVIY</sequence>
<dbReference type="AlphaFoldDB" id="A0A231PUN0"/>
<dbReference type="Gene3D" id="1.10.150.240">
    <property type="entry name" value="Putative phosphatase, domain 2"/>
    <property type="match status" value="1"/>
</dbReference>
<proteinExistence type="predicted"/>
<comment type="caution">
    <text evidence="1">The sequence shown here is derived from an EMBL/GenBank/DDBJ whole genome shotgun (WGS) entry which is preliminary data.</text>
</comment>
<accession>A0A231PUN0</accession>
<evidence type="ECO:0000313" key="1">
    <source>
        <dbReference type="EMBL" id="OXS38309.1"/>
    </source>
</evidence>
<dbReference type="Pfam" id="PF13419">
    <property type="entry name" value="HAD_2"/>
    <property type="match status" value="1"/>
</dbReference>
<dbReference type="PANTHER" id="PTHR43481">
    <property type="entry name" value="FRUCTOSE-1-PHOSPHATE PHOSPHATASE"/>
    <property type="match status" value="1"/>
</dbReference>
<dbReference type="NCBIfam" id="TIGR01509">
    <property type="entry name" value="HAD-SF-IA-v3"/>
    <property type="match status" value="1"/>
</dbReference>
<dbReference type="InterPro" id="IPR023198">
    <property type="entry name" value="PGP-like_dom2"/>
</dbReference>
<dbReference type="Proteomes" id="UP000215261">
    <property type="component" value="Unassembled WGS sequence"/>
</dbReference>
<dbReference type="InterPro" id="IPR006439">
    <property type="entry name" value="HAD-SF_hydro_IA"/>
</dbReference>
<reference evidence="1 2" key="1">
    <citation type="submission" date="2016-03" db="EMBL/GenBank/DDBJ databases">
        <title>Sequencing of Lactobacillus Species from Commercial Turkeys.</title>
        <authorList>
            <person name="Johnson T.J."/>
            <person name="Youmans B.P."/>
            <person name="Case K.A."/>
        </authorList>
    </citation>
    <scope>NUCLEOTIDE SEQUENCE [LARGE SCALE GENOMIC DNA]</scope>
    <source>
        <strain evidence="1 2">UMNLA1</strain>
    </source>
</reference>
<gene>
    <name evidence="1" type="ORF">AYP69_08945</name>
</gene>
<dbReference type="Gene3D" id="3.40.50.1000">
    <property type="entry name" value="HAD superfamily/HAD-like"/>
    <property type="match status" value="1"/>
</dbReference>
<dbReference type="PANTHER" id="PTHR43481:SF4">
    <property type="entry name" value="GLYCEROL-1-PHOSPHATE PHOSPHOHYDROLASE 1-RELATED"/>
    <property type="match status" value="1"/>
</dbReference>
<evidence type="ECO:0008006" key="3">
    <source>
        <dbReference type="Google" id="ProtNLM"/>
    </source>
</evidence>
<dbReference type="InterPro" id="IPR036412">
    <property type="entry name" value="HAD-like_sf"/>
</dbReference>
<dbReference type="InterPro" id="IPR023214">
    <property type="entry name" value="HAD_sf"/>
</dbReference>
<name>A0A231PUN0_9LACO</name>
<organism evidence="1 2">
    <name type="scientific">Ligilactobacillus agilis</name>
    <dbReference type="NCBI Taxonomy" id="1601"/>
    <lineage>
        <taxon>Bacteria</taxon>
        <taxon>Bacillati</taxon>
        <taxon>Bacillota</taxon>
        <taxon>Bacilli</taxon>
        <taxon>Lactobacillales</taxon>
        <taxon>Lactobacillaceae</taxon>
        <taxon>Ligilactobacillus</taxon>
    </lineage>
</organism>